<keyword evidence="7 11" id="KW-0521">NADP</keyword>
<evidence type="ECO:0000256" key="2">
    <source>
        <dbReference type="ARBA" id="ARBA00004994"/>
    </source>
</evidence>
<dbReference type="Proteomes" id="UP000461585">
    <property type="component" value="Unassembled WGS sequence"/>
</dbReference>
<evidence type="ECO:0000256" key="1">
    <source>
        <dbReference type="ARBA" id="ARBA00002919"/>
    </source>
</evidence>
<dbReference type="GO" id="GO:0015940">
    <property type="term" value="P:pantothenate biosynthetic process"/>
    <property type="evidence" value="ECO:0007669"/>
    <property type="project" value="UniProtKB-UniPathway"/>
</dbReference>
<accession>A0A7X5HUR3</accession>
<comment type="caution">
    <text evidence="14">The sequence shown here is derived from an EMBL/GenBank/DDBJ whole genome shotgun (WGS) entry which is preliminary data.</text>
</comment>
<keyword evidence="15" id="KW-1185">Reference proteome</keyword>
<dbReference type="InterPro" id="IPR008927">
    <property type="entry name" value="6-PGluconate_DH-like_C_sf"/>
</dbReference>
<dbReference type="EC" id="1.1.1.169" evidence="4 11"/>
<dbReference type="InterPro" id="IPR050838">
    <property type="entry name" value="Ketopantoate_reductase"/>
</dbReference>
<dbReference type="InterPro" id="IPR013752">
    <property type="entry name" value="KPA_reductase"/>
</dbReference>
<dbReference type="PANTHER" id="PTHR43765:SF2">
    <property type="entry name" value="2-DEHYDROPANTOATE 2-REDUCTASE"/>
    <property type="match status" value="1"/>
</dbReference>
<evidence type="ECO:0000256" key="6">
    <source>
        <dbReference type="ARBA" id="ARBA00022655"/>
    </source>
</evidence>
<evidence type="ECO:0000256" key="10">
    <source>
        <dbReference type="ARBA" id="ARBA00048793"/>
    </source>
</evidence>
<keyword evidence="6 11" id="KW-0566">Pantothenate biosynthesis</keyword>
<comment type="similarity">
    <text evidence="3 11">Belongs to the ketopantoate reductase family.</text>
</comment>
<dbReference type="InterPro" id="IPR013328">
    <property type="entry name" value="6PGD_dom2"/>
</dbReference>
<evidence type="ECO:0000256" key="3">
    <source>
        <dbReference type="ARBA" id="ARBA00007870"/>
    </source>
</evidence>
<name>A0A7X5HUR3_9FIRM</name>
<dbReference type="InterPro" id="IPR036291">
    <property type="entry name" value="NAD(P)-bd_dom_sf"/>
</dbReference>
<comment type="pathway">
    <text evidence="2 11">Cofactor biosynthesis; (R)-pantothenate biosynthesis; (R)-pantoate from 3-methyl-2-oxobutanoate: step 2/2.</text>
</comment>
<comment type="catalytic activity">
    <reaction evidence="10 11">
        <text>(R)-pantoate + NADP(+) = 2-dehydropantoate + NADPH + H(+)</text>
        <dbReference type="Rhea" id="RHEA:16233"/>
        <dbReference type="ChEBI" id="CHEBI:11561"/>
        <dbReference type="ChEBI" id="CHEBI:15378"/>
        <dbReference type="ChEBI" id="CHEBI:15980"/>
        <dbReference type="ChEBI" id="CHEBI:57783"/>
        <dbReference type="ChEBI" id="CHEBI:58349"/>
        <dbReference type="EC" id="1.1.1.169"/>
    </reaction>
</comment>
<evidence type="ECO:0000259" key="13">
    <source>
        <dbReference type="Pfam" id="PF08546"/>
    </source>
</evidence>
<gene>
    <name evidence="14" type="ORF">GXN74_04375</name>
</gene>
<reference evidence="14 15" key="1">
    <citation type="submission" date="2020-01" db="EMBL/GenBank/DDBJ databases">
        <title>Anaeroalcalibacter tamaniensis gen. nov., sp. nov., moderately halophilic strictly anaerobic fermenter bacterium from mud volcano of Taman peninsula.</title>
        <authorList>
            <person name="Frolova A."/>
            <person name="Merkel A.Y."/>
            <person name="Slobodkin A.I."/>
        </authorList>
    </citation>
    <scope>NUCLEOTIDE SEQUENCE [LARGE SCALE GENOMIC DNA]</scope>
    <source>
        <strain evidence="14 15">F-3ap</strain>
    </source>
</reference>
<evidence type="ECO:0000256" key="4">
    <source>
        <dbReference type="ARBA" id="ARBA00013014"/>
    </source>
</evidence>
<protein>
    <recommendedName>
        <fullName evidence="5 11">2-dehydropantoate 2-reductase</fullName>
        <ecNumber evidence="4 11">1.1.1.169</ecNumber>
    </recommendedName>
    <alternativeName>
        <fullName evidence="9 11">Ketopantoate reductase</fullName>
    </alternativeName>
</protein>
<dbReference type="AlphaFoldDB" id="A0A7X5HUR3"/>
<dbReference type="SUPFAM" id="SSF48179">
    <property type="entry name" value="6-phosphogluconate dehydrogenase C-terminal domain-like"/>
    <property type="match status" value="1"/>
</dbReference>
<dbReference type="SUPFAM" id="SSF51735">
    <property type="entry name" value="NAD(P)-binding Rossmann-fold domains"/>
    <property type="match status" value="1"/>
</dbReference>
<feature type="domain" description="Ketopantoate reductase N-terminal" evidence="12">
    <location>
        <begin position="26"/>
        <end position="175"/>
    </location>
</feature>
<dbReference type="UniPathway" id="UPA00028">
    <property type="reaction ID" value="UER00004"/>
</dbReference>
<dbReference type="PANTHER" id="PTHR43765">
    <property type="entry name" value="2-DEHYDROPANTOATE 2-REDUCTASE-RELATED"/>
    <property type="match status" value="1"/>
</dbReference>
<evidence type="ECO:0000313" key="15">
    <source>
        <dbReference type="Proteomes" id="UP000461585"/>
    </source>
</evidence>
<dbReference type="GO" id="GO:0005737">
    <property type="term" value="C:cytoplasm"/>
    <property type="evidence" value="ECO:0007669"/>
    <property type="project" value="TreeGrafter"/>
</dbReference>
<evidence type="ECO:0000259" key="12">
    <source>
        <dbReference type="Pfam" id="PF02558"/>
    </source>
</evidence>
<evidence type="ECO:0000256" key="11">
    <source>
        <dbReference type="RuleBase" id="RU362068"/>
    </source>
</evidence>
<organism evidence="14 15">
    <name type="scientific">Anaerotalea alkaliphila</name>
    <dbReference type="NCBI Taxonomy" id="2662126"/>
    <lineage>
        <taxon>Bacteria</taxon>
        <taxon>Bacillati</taxon>
        <taxon>Bacillota</taxon>
        <taxon>Clostridia</taxon>
        <taxon>Eubacteriales</taxon>
        <taxon>Anaerotalea</taxon>
    </lineage>
</organism>
<sequence length="326" mass="34717">MAATEAVPGTVDTCPQCLAPKAQKTIAVLGAGAMGSLFGALLSSAGNKVHLIGRNREHLDKIRKEGLLVEREGECRLYRNLQVSLPGDPLGPADLVLVLVKAGDTQGAVLENRGIFGKGTVVLTLQNGLGNMEDLAAFLPPSRILAGTTAQGARLAEPGRILHGGDGTTWIGRMEQSEDVLLRDTAALLEEAGIQTRTTGDVAALLWDKLLVNVGINGLTALTRRTNGQLLEHPDTADLLEHLVREGEAVARAKGITLLHPDPVAYAREVCRKTAHNRSSMLQDVERGRTTEIDRMNGAVVREGEILGIPTPANRTITQLVRGVMP</sequence>
<dbReference type="InterPro" id="IPR003710">
    <property type="entry name" value="ApbA"/>
</dbReference>
<dbReference type="FunFam" id="1.10.1040.10:FF:000017">
    <property type="entry name" value="2-dehydropantoate 2-reductase"/>
    <property type="match status" value="1"/>
</dbReference>
<evidence type="ECO:0000256" key="9">
    <source>
        <dbReference type="ARBA" id="ARBA00032024"/>
    </source>
</evidence>
<evidence type="ECO:0000256" key="7">
    <source>
        <dbReference type="ARBA" id="ARBA00022857"/>
    </source>
</evidence>
<keyword evidence="8 11" id="KW-0560">Oxidoreductase</keyword>
<dbReference type="GO" id="GO:0008677">
    <property type="term" value="F:2-dehydropantoate 2-reductase activity"/>
    <property type="evidence" value="ECO:0007669"/>
    <property type="project" value="UniProtKB-EC"/>
</dbReference>
<comment type="function">
    <text evidence="1 11">Catalyzes the NADPH-dependent reduction of ketopantoate into pantoic acid.</text>
</comment>
<dbReference type="EMBL" id="JAAEEH010000008">
    <property type="protein sequence ID" value="NDL66984.1"/>
    <property type="molecule type" value="Genomic_DNA"/>
</dbReference>
<dbReference type="Pfam" id="PF02558">
    <property type="entry name" value="ApbA"/>
    <property type="match status" value="1"/>
</dbReference>
<feature type="domain" description="Ketopantoate reductase C-terminal" evidence="13">
    <location>
        <begin position="202"/>
        <end position="323"/>
    </location>
</feature>
<dbReference type="NCBIfam" id="TIGR00745">
    <property type="entry name" value="apbA_panE"/>
    <property type="match status" value="1"/>
</dbReference>
<dbReference type="Gene3D" id="3.40.50.720">
    <property type="entry name" value="NAD(P)-binding Rossmann-like Domain"/>
    <property type="match status" value="1"/>
</dbReference>
<evidence type="ECO:0000256" key="5">
    <source>
        <dbReference type="ARBA" id="ARBA00019465"/>
    </source>
</evidence>
<dbReference type="Pfam" id="PF08546">
    <property type="entry name" value="ApbA_C"/>
    <property type="match status" value="1"/>
</dbReference>
<proteinExistence type="inferred from homology"/>
<dbReference type="RefSeq" id="WP_162369710.1">
    <property type="nucleotide sequence ID" value="NZ_JAAEEH010000008.1"/>
</dbReference>
<dbReference type="Gene3D" id="1.10.1040.10">
    <property type="entry name" value="N-(1-d-carboxylethyl)-l-norvaline Dehydrogenase, domain 2"/>
    <property type="match status" value="1"/>
</dbReference>
<dbReference type="GO" id="GO:0050661">
    <property type="term" value="F:NADP binding"/>
    <property type="evidence" value="ECO:0007669"/>
    <property type="project" value="TreeGrafter"/>
</dbReference>
<dbReference type="InterPro" id="IPR013332">
    <property type="entry name" value="KPR_N"/>
</dbReference>
<evidence type="ECO:0000256" key="8">
    <source>
        <dbReference type="ARBA" id="ARBA00023002"/>
    </source>
</evidence>
<evidence type="ECO:0000313" key="14">
    <source>
        <dbReference type="EMBL" id="NDL66984.1"/>
    </source>
</evidence>